<keyword evidence="6" id="KW-1185">Reference proteome</keyword>
<gene>
    <name evidence="5" type="ORF">ACFYXQ_35050</name>
</gene>
<dbReference type="Pfam" id="PF00501">
    <property type="entry name" value="AMP-binding"/>
    <property type="match status" value="1"/>
</dbReference>
<evidence type="ECO:0000259" key="4">
    <source>
        <dbReference type="Pfam" id="PF13193"/>
    </source>
</evidence>
<dbReference type="PROSITE" id="PS00455">
    <property type="entry name" value="AMP_BINDING"/>
    <property type="match status" value="1"/>
</dbReference>
<keyword evidence="2" id="KW-0436">Ligase</keyword>
<dbReference type="InterPro" id="IPR042099">
    <property type="entry name" value="ANL_N_sf"/>
</dbReference>
<dbReference type="PANTHER" id="PTHR43201">
    <property type="entry name" value="ACYL-COA SYNTHETASE"/>
    <property type="match status" value="1"/>
</dbReference>
<dbReference type="InterPro" id="IPR000873">
    <property type="entry name" value="AMP-dep_synth/lig_dom"/>
</dbReference>
<evidence type="ECO:0000313" key="6">
    <source>
        <dbReference type="Proteomes" id="UP001601992"/>
    </source>
</evidence>
<feature type="domain" description="AMP-dependent synthetase/ligase" evidence="3">
    <location>
        <begin position="7"/>
        <end position="355"/>
    </location>
</feature>
<evidence type="ECO:0000256" key="1">
    <source>
        <dbReference type="ARBA" id="ARBA00006432"/>
    </source>
</evidence>
<dbReference type="InterPro" id="IPR025110">
    <property type="entry name" value="AMP-bd_C"/>
</dbReference>
<dbReference type="Gene3D" id="3.30.300.30">
    <property type="match status" value="1"/>
</dbReference>
<evidence type="ECO:0000259" key="3">
    <source>
        <dbReference type="Pfam" id="PF00501"/>
    </source>
</evidence>
<evidence type="ECO:0000313" key="5">
    <source>
        <dbReference type="EMBL" id="MFF3572995.1"/>
    </source>
</evidence>
<dbReference type="InterPro" id="IPR045851">
    <property type="entry name" value="AMP-bd_C_sf"/>
</dbReference>
<sequence>MYPPTIAADNPETIAYVMASSGLQLTYGELDSRSNQLAHLLRARGVGPGRSIVLILENRIEWPIVVAAGMRSGLAVTPLNWHLAPGELATLLSEAAPAAIVTSSALRATVATALGDDTDTVLLSVDDAGDGFDNLTEAIANMPTTPIADELLGARVLYSGGTTGRPKAFRQPLLGIHPADAPPRHAGLAAKLGIDGSTVLLSPAPSYHAAPFTFQLIVLALGGTVVCMERFDPAAAMEAIHRHNVTHSQWVPTMLLRLLRLDSRERIELPRTHTVAFTAGAPCPIEVKAQINDWWGPILHEYYGASEGYGHTYISPTESQNHPGSVGRPLDGTELHIADENRTPLPTGTVGRVWFERVSDSGSPDPDDNSGWRSMGDSGYLDAGGFLYLVGRESFMIISGGVNIYPEEIEAVLVTHPYVADAAVFGVPDPEFGEQVKAVVELRAGHVATPEMERTLIDHCRQLLATFKAPKTVEFTDRLPRNPTGKLNKKDLQERYYPVR</sequence>
<dbReference type="InterPro" id="IPR020845">
    <property type="entry name" value="AMP-binding_CS"/>
</dbReference>
<dbReference type="Pfam" id="PF13193">
    <property type="entry name" value="AMP-binding_C"/>
    <property type="match status" value="1"/>
</dbReference>
<dbReference type="Proteomes" id="UP001601992">
    <property type="component" value="Unassembled WGS sequence"/>
</dbReference>
<accession>A0ABW6S9L6</accession>
<evidence type="ECO:0000256" key="2">
    <source>
        <dbReference type="ARBA" id="ARBA00022598"/>
    </source>
</evidence>
<dbReference type="EMBL" id="JBIAQY010000016">
    <property type="protein sequence ID" value="MFF3572995.1"/>
    <property type="molecule type" value="Genomic_DNA"/>
</dbReference>
<name>A0ABW6S9L6_9NOCA</name>
<comment type="caution">
    <text evidence="5">The sequence shown here is derived from an EMBL/GenBank/DDBJ whole genome shotgun (WGS) entry which is preliminary data.</text>
</comment>
<organism evidence="5 6">
    <name type="scientific">Nocardia jiangxiensis</name>
    <dbReference type="NCBI Taxonomy" id="282685"/>
    <lineage>
        <taxon>Bacteria</taxon>
        <taxon>Bacillati</taxon>
        <taxon>Actinomycetota</taxon>
        <taxon>Actinomycetes</taxon>
        <taxon>Mycobacteriales</taxon>
        <taxon>Nocardiaceae</taxon>
        <taxon>Nocardia</taxon>
    </lineage>
</organism>
<reference evidence="5 6" key="1">
    <citation type="submission" date="2024-10" db="EMBL/GenBank/DDBJ databases">
        <title>The Natural Products Discovery Center: Release of the First 8490 Sequenced Strains for Exploring Actinobacteria Biosynthetic Diversity.</title>
        <authorList>
            <person name="Kalkreuter E."/>
            <person name="Kautsar S.A."/>
            <person name="Yang D."/>
            <person name="Bader C.D."/>
            <person name="Teijaro C.N."/>
            <person name="Fluegel L."/>
            <person name="Davis C.M."/>
            <person name="Simpson J.R."/>
            <person name="Lauterbach L."/>
            <person name="Steele A.D."/>
            <person name="Gui C."/>
            <person name="Meng S."/>
            <person name="Li G."/>
            <person name="Viehrig K."/>
            <person name="Ye F."/>
            <person name="Su P."/>
            <person name="Kiefer A.F."/>
            <person name="Nichols A."/>
            <person name="Cepeda A.J."/>
            <person name="Yan W."/>
            <person name="Fan B."/>
            <person name="Jiang Y."/>
            <person name="Adhikari A."/>
            <person name="Zheng C.-J."/>
            <person name="Schuster L."/>
            <person name="Cowan T.M."/>
            <person name="Smanski M.J."/>
            <person name="Chevrette M.G."/>
            <person name="De Carvalho L.P.S."/>
            <person name="Shen B."/>
        </authorList>
    </citation>
    <scope>NUCLEOTIDE SEQUENCE [LARGE SCALE GENOMIC DNA]</scope>
    <source>
        <strain evidence="5 6">NPDC002593</strain>
    </source>
</reference>
<dbReference type="Gene3D" id="3.40.50.12780">
    <property type="entry name" value="N-terminal domain of ligase-like"/>
    <property type="match status" value="1"/>
</dbReference>
<comment type="similarity">
    <text evidence="1">Belongs to the ATP-dependent AMP-binding enzyme family.</text>
</comment>
<proteinExistence type="inferred from homology"/>
<dbReference type="PANTHER" id="PTHR43201:SF5">
    <property type="entry name" value="MEDIUM-CHAIN ACYL-COA LIGASE ACSF2, MITOCHONDRIAL"/>
    <property type="match status" value="1"/>
</dbReference>
<dbReference type="RefSeq" id="WP_387406253.1">
    <property type="nucleotide sequence ID" value="NZ_JBIAQY010000016.1"/>
</dbReference>
<dbReference type="SUPFAM" id="SSF56801">
    <property type="entry name" value="Acetyl-CoA synthetase-like"/>
    <property type="match status" value="1"/>
</dbReference>
<feature type="domain" description="AMP-binding enzyme C-terminal" evidence="4">
    <location>
        <begin position="408"/>
        <end position="486"/>
    </location>
</feature>
<protein>
    <submittedName>
        <fullName evidence="5">AMP-binding protein</fullName>
    </submittedName>
</protein>